<keyword evidence="4" id="KW-1185">Reference proteome</keyword>
<evidence type="ECO:0000256" key="1">
    <source>
        <dbReference type="SAM" id="Coils"/>
    </source>
</evidence>
<feature type="transmembrane region" description="Helical" evidence="2">
    <location>
        <begin position="96"/>
        <end position="117"/>
    </location>
</feature>
<gene>
    <name evidence="3" type="ORF">LYSBPC_24770</name>
</gene>
<keyword evidence="2" id="KW-0812">Transmembrane</keyword>
<proteinExistence type="predicted"/>
<accession>A0ABQ5NLW7</accession>
<feature type="transmembrane region" description="Helical" evidence="2">
    <location>
        <begin position="52"/>
        <end position="75"/>
    </location>
</feature>
<evidence type="ECO:0000256" key="2">
    <source>
        <dbReference type="SAM" id="Phobius"/>
    </source>
</evidence>
<feature type="coiled-coil region" evidence="1">
    <location>
        <begin position="150"/>
        <end position="191"/>
    </location>
</feature>
<evidence type="ECO:0000313" key="4">
    <source>
        <dbReference type="Proteomes" id="UP001065593"/>
    </source>
</evidence>
<feature type="transmembrane region" description="Helical" evidence="2">
    <location>
        <begin position="12"/>
        <end position="32"/>
    </location>
</feature>
<keyword evidence="2" id="KW-1133">Transmembrane helix</keyword>
<feature type="transmembrane region" description="Helical" evidence="2">
    <location>
        <begin position="129"/>
        <end position="147"/>
    </location>
</feature>
<evidence type="ECO:0000313" key="3">
    <source>
        <dbReference type="EMBL" id="GLC89350.1"/>
    </source>
</evidence>
<comment type="caution">
    <text evidence="3">The sequence shown here is derived from an EMBL/GenBank/DDBJ whole genome shotgun (WGS) entry which is preliminary data.</text>
</comment>
<sequence>MIGVRLYMKKELNYFKFGIGWAIIASIVMLVGALSDDKFPQILGILSERSSFWIIISSLLYLISNFIIFTFPAFLVYKAGELSKRNKKFTWTVLKLIRNAIPTLLFFLISYFIAAIIRGDIFTDSLTALTDYGYCIGVIVTAMLFGFKDLNDVEHTQQKHKDELKKLQKRYSTLEAKYKKMEKRYTLLKNKGKKELAKLEKDHHLEESQK</sequence>
<protein>
    <submittedName>
        <fullName evidence="3">Uncharacterized protein</fullName>
    </submittedName>
</protein>
<organism evidence="3 4">
    <name type="scientific">Lysinibacillus piscis</name>
    <dbReference type="NCBI Taxonomy" id="2518931"/>
    <lineage>
        <taxon>Bacteria</taxon>
        <taxon>Bacillati</taxon>
        <taxon>Bacillota</taxon>
        <taxon>Bacilli</taxon>
        <taxon>Bacillales</taxon>
        <taxon>Bacillaceae</taxon>
        <taxon>Lysinibacillus</taxon>
    </lineage>
</organism>
<keyword evidence="2" id="KW-0472">Membrane</keyword>
<dbReference type="EMBL" id="BRZA01000002">
    <property type="protein sequence ID" value="GLC89350.1"/>
    <property type="molecule type" value="Genomic_DNA"/>
</dbReference>
<dbReference type="Proteomes" id="UP001065593">
    <property type="component" value="Unassembled WGS sequence"/>
</dbReference>
<reference evidence="3" key="1">
    <citation type="submission" date="2022-08" db="EMBL/GenBank/DDBJ databases">
        <title>Draft genome sequence of Lysinibacillus sp. strain KH24.</title>
        <authorList>
            <person name="Kanbe H."/>
            <person name="Itoh H."/>
        </authorList>
    </citation>
    <scope>NUCLEOTIDE SEQUENCE</scope>
    <source>
        <strain evidence="3">KH24</strain>
    </source>
</reference>
<keyword evidence="1" id="KW-0175">Coiled coil</keyword>
<name>A0ABQ5NLW7_9BACI</name>